<accession>A0A183TN63</accession>
<name>A0A183TN63_SCHSO</name>
<dbReference type="AlphaFoldDB" id="A0A183TN63"/>
<feature type="region of interest" description="Disordered" evidence="1">
    <location>
        <begin position="77"/>
        <end position="96"/>
    </location>
</feature>
<evidence type="ECO:0000256" key="1">
    <source>
        <dbReference type="SAM" id="MobiDB-lite"/>
    </source>
</evidence>
<protein>
    <submittedName>
        <fullName evidence="4">C2H2-type domain-containing protein</fullName>
    </submittedName>
</protein>
<reference evidence="4" key="1">
    <citation type="submission" date="2016-06" db="UniProtKB">
        <authorList>
            <consortium name="WormBaseParasite"/>
        </authorList>
    </citation>
    <scope>IDENTIFICATION</scope>
</reference>
<keyword evidence="3" id="KW-1185">Reference proteome</keyword>
<evidence type="ECO:0000313" key="2">
    <source>
        <dbReference type="EMBL" id="VDM04298.1"/>
    </source>
</evidence>
<dbReference type="WBParaSite" id="SSLN_0001858901-mRNA-1">
    <property type="protein sequence ID" value="SSLN_0001858901-mRNA-1"/>
    <property type="gene ID" value="SSLN_0001858901"/>
</dbReference>
<proteinExistence type="predicted"/>
<sequence length="96" mass="10148">SPTLTPGINSITSTIIETTSQYSSPVTPITATTTAFAFAFATTTTTSDGDFLLNSPQCDCTFTSRIGLVGHLQIHCTDNGEPVPGAPTHSRDRHLH</sequence>
<dbReference type="EMBL" id="UYSU01043321">
    <property type="protein sequence ID" value="VDM04298.1"/>
    <property type="molecule type" value="Genomic_DNA"/>
</dbReference>
<reference evidence="2 3" key="2">
    <citation type="submission" date="2018-11" db="EMBL/GenBank/DDBJ databases">
        <authorList>
            <consortium name="Pathogen Informatics"/>
        </authorList>
    </citation>
    <scope>NUCLEOTIDE SEQUENCE [LARGE SCALE GENOMIC DNA]</scope>
    <source>
        <strain evidence="2 3">NST_G2</strain>
    </source>
</reference>
<evidence type="ECO:0000313" key="4">
    <source>
        <dbReference type="WBParaSite" id="SSLN_0001858901-mRNA-1"/>
    </source>
</evidence>
<evidence type="ECO:0000313" key="3">
    <source>
        <dbReference type="Proteomes" id="UP000275846"/>
    </source>
</evidence>
<organism evidence="4">
    <name type="scientific">Schistocephalus solidus</name>
    <name type="common">Tapeworm</name>
    <dbReference type="NCBI Taxonomy" id="70667"/>
    <lineage>
        <taxon>Eukaryota</taxon>
        <taxon>Metazoa</taxon>
        <taxon>Spiralia</taxon>
        <taxon>Lophotrochozoa</taxon>
        <taxon>Platyhelminthes</taxon>
        <taxon>Cestoda</taxon>
        <taxon>Eucestoda</taxon>
        <taxon>Diphyllobothriidea</taxon>
        <taxon>Diphyllobothriidae</taxon>
        <taxon>Schistocephalus</taxon>
    </lineage>
</organism>
<gene>
    <name evidence="2" type="ORF">SSLN_LOCUS17912</name>
</gene>
<dbReference type="Proteomes" id="UP000275846">
    <property type="component" value="Unassembled WGS sequence"/>
</dbReference>